<dbReference type="InterPro" id="IPR000073">
    <property type="entry name" value="AB_hydrolase_1"/>
</dbReference>
<sequence length="228" mass="25259">MSQAAYSIDPFAEDASLIPAATPIWREAMFPLEWLALRASPVYWGFGVPHGDGEPVVVVPGFLASDVSLVELYWWLARIGYRPYFSNIGRNVDCPDHITGRLLETVRRARKETGQRVRLVGHSLGGMLSRNLALEHPDEVAMVITLGSPFRDAVRAHPVLISAAATLREHGGTGLAKNVRPACFSGHCMCTFVKNMLAPEDWEVPRYAVYSAATAWWSGRAASRRTRR</sequence>
<protein>
    <submittedName>
        <fullName evidence="2">Alpha/beta fold hydrolase</fullName>
    </submittedName>
</protein>
<reference evidence="2 3" key="1">
    <citation type="journal article" date="2023" name="ISME J.">
        <title>Thermophilic Dehalococcoidia with unusual traits shed light on an unexpected past.</title>
        <authorList>
            <person name="Palmer M."/>
            <person name="Covington J.K."/>
            <person name="Zhou E.M."/>
            <person name="Thomas S.C."/>
            <person name="Habib N."/>
            <person name="Seymour C.O."/>
            <person name="Lai D."/>
            <person name="Johnston J."/>
            <person name="Hashimi A."/>
            <person name="Jiao J.Y."/>
            <person name="Muok A.R."/>
            <person name="Liu L."/>
            <person name="Xian W.D."/>
            <person name="Zhi X.Y."/>
            <person name="Li M.M."/>
            <person name="Silva L.P."/>
            <person name="Bowen B.P."/>
            <person name="Louie K."/>
            <person name="Briegel A."/>
            <person name="Pett-Ridge J."/>
            <person name="Weber P.K."/>
            <person name="Tocheva E.I."/>
            <person name="Woyke T."/>
            <person name="Northen T.R."/>
            <person name="Mayali X."/>
            <person name="Li W.J."/>
            <person name="Hedlund B.P."/>
        </authorList>
    </citation>
    <scope>NUCLEOTIDE SEQUENCE [LARGE SCALE GENOMIC DNA]</scope>
    <source>
        <strain evidence="2 3">YIM 72310</strain>
    </source>
</reference>
<evidence type="ECO:0000259" key="1">
    <source>
        <dbReference type="Pfam" id="PF00561"/>
    </source>
</evidence>
<organism evidence="2 3">
    <name type="scientific">Tepidiforma flava</name>
    <dbReference type="NCBI Taxonomy" id="3004094"/>
    <lineage>
        <taxon>Bacteria</taxon>
        <taxon>Bacillati</taxon>
        <taxon>Chloroflexota</taxon>
        <taxon>Tepidiformia</taxon>
        <taxon>Tepidiformales</taxon>
        <taxon>Tepidiformaceae</taxon>
        <taxon>Tepidiforma</taxon>
    </lineage>
</organism>
<dbReference type="RefSeq" id="WP_270056880.1">
    <property type="nucleotide sequence ID" value="NZ_CP115149.1"/>
</dbReference>
<dbReference type="EMBL" id="CP115149">
    <property type="protein sequence ID" value="WBL36356.1"/>
    <property type="molecule type" value="Genomic_DNA"/>
</dbReference>
<gene>
    <name evidence="2" type="ORF">O0235_01925</name>
</gene>
<dbReference type="Gene3D" id="3.40.50.1820">
    <property type="entry name" value="alpha/beta hydrolase"/>
    <property type="match status" value="1"/>
</dbReference>
<evidence type="ECO:0000313" key="2">
    <source>
        <dbReference type="EMBL" id="WBL36356.1"/>
    </source>
</evidence>
<proteinExistence type="predicted"/>
<dbReference type="InterPro" id="IPR029058">
    <property type="entry name" value="AB_hydrolase_fold"/>
</dbReference>
<name>A0ABY7M9J5_9CHLR</name>
<keyword evidence="3" id="KW-1185">Reference proteome</keyword>
<dbReference type="GO" id="GO:0016787">
    <property type="term" value="F:hydrolase activity"/>
    <property type="evidence" value="ECO:0007669"/>
    <property type="project" value="UniProtKB-KW"/>
</dbReference>
<feature type="domain" description="AB hydrolase-1" evidence="1">
    <location>
        <begin position="99"/>
        <end position="150"/>
    </location>
</feature>
<evidence type="ECO:0000313" key="3">
    <source>
        <dbReference type="Proteomes" id="UP001212803"/>
    </source>
</evidence>
<dbReference type="Proteomes" id="UP001212803">
    <property type="component" value="Chromosome"/>
</dbReference>
<dbReference type="SUPFAM" id="SSF53474">
    <property type="entry name" value="alpha/beta-Hydrolases"/>
    <property type="match status" value="1"/>
</dbReference>
<accession>A0ABY7M9J5</accession>
<dbReference type="Pfam" id="PF00561">
    <property type="entry name" value="Abhydrolase_1"/>
    <property type="match status" value="1"/>
</dbReference>
<keyword evidence="2" id="KW-0378">Hydrolase</keyword>